<dbReference type="KEGG" id="der:6540844"/>
<dbReference type="HOGENOM" id="CLU_055521_1_0_1"/>
<dbReference type="eggNOG" id="ENOG502T93Q">
    <property type="taxonomic scope" value="Eukaryota"/>
</dbReference>
<dbReference type="Proteomes" id="UP000008711">
    <property type="component" value="Unassembled WGS sequence"/>
</dbReference>
<organism evidence="1 2">
    <name type="scientific">Drosophila erecta</name>
    <name type="common">Fruit fly</name>
    <dbReference type="NCBI Taxonomy" id="7220"/>
    <lineage>
        <taxon>Eukaryota</taxon>
        <taxon>Metazoa</taxon>
        <taxon>Ecdysozoa</taxon>
        <taxon>Arthropoda</taxon>
        <taxon>Hexapoda</taxon>
        <taxon>Insecta</taxon>
        <taxon>Pterygota</taxon>
        <taxon>Neoptera</taxon>
        <taxon>Endopterygota</taxon>
        <taxon>Diptera</taxon>
        <taxon>Brachycera</taxon>
        <taxon>Muscomorpha</taxon>
        <taxon>Ephydroidea</taxon>
        <taxon>Drosophilidae</taxon>
        <taxon>Drosophila</taxon>
        <taxon>Sophophora</taxon>
    </lineage>
</organism>
<protein>
    <recommendedName>
        <fullName evidence="3">F-box domain-containing protein</fullName>
    </recommendedName>
</protein>
<dbReference type="SUPFAM" id="SSF52047">
    <property type="entry name" value="RNI-like"/>
    <property type="match status" value="1"/>
</dbReference>
<name>B3N5U6_DROER</name>
<sequence>MACIENLNDDCLLKIVEYLNLEEQLELWKSCESASRLRSVISYTWQRQEEHTVDQETFKDNYEVLDEFLQCIRFTVAELTLRYLTMDQLKQWKGHTFPNLRQLTYLGDENSDIDGDVDIAILVACFPELEAIGLSGNTSGNHISRWRNIRRLDLQLCWYLSTQCFEEICQNLRLQALGIQWHSAEEDAYVRAISRLQELEELELDIVHLGSDNISQLLSLPKLKKLRLHNFEQLDDLLSDIGRIRGQDVLAAAFSDNIWMKRTEVLAKLRNLRSLTLVDDEGCCAIDFRTIINCFPLLEQLHLENSRIWLNADGIWDAVLACPRLRVFSMSNQVLYDDFFAFSKSTMNRALNQRMEALTMHFYKTDKEDLISQHFRHPKLNVSFSATSSSYSQLPGECIELEFMRLES</sequence>
<accession>B3N5U6</accession>
<evidence type="ECO:0000313" key="1">
    <source>
        <dbReference type="EMBL" id="EDV59105.1"/>
    </source>
</evidence>
<dbReference type="PhylomeDB" id="B3N5U6"/>
<reference evidence="1 2" key="1">
    <citation type="journal article" date="2007" name="Nature">
        <title>Evolution of genes and genomes on the Drosophila phylogeny.</title>
        <authorList>
            <consortium name="Drosophila 12 Genomes Consortium"/>
            <person name="Clark A.G."/>
            <person name="Eisen M.B."/>
            <person name="Smith D.R."/>
            <person name="Bergman C.M."/>
            <person name="Oliver B."/>
            <person name="Markow T.A."/>
            <person name="Kaufman T.C."/>
            <person name="Kellis M."/>
            <person name="Gelbart W."/>
            <person name="Iyer V.N."/>
            <person name="Pollard D.A."/>
            <person name="Sackton T.B."/>
            <person name="Larracuente A.M."/>
            <person name="Singh N.D."/>
            <person name="Abad J.P."/>
            <person name="Abt D.N."/>
            <person name="Adryan B."/>
            <person name="Aguade M."/>
            <person name="Akashi H."/>
            <person name="Anderson W.W."/>
            <person name="Aquadro C.F."/>
            <person name="Ardell D.H."/>
            <person name="Arguello R."/>
            <person name="Artieri C.G."/>
            <person name="Barbash D.A."/>
            <person name="Barker D."/>
            <person name="Barsanti P."/>
            <person name="Batterham P."/>
            <person name="Batzoglou S."/>
            <person name="Begun D."/>
            <person name="Bhutkar A."/>
            <person name="Blanco E."/>
            <person name="Bosak S.A."/>
            <person name="Bradley R.K."/>
            <person name="Brand A.D."/>
            <person name="Brent M.R."/>
            <person name="Brooks A.N."/>
            <person name="Brown R.H."/>
            <person name="Butlin R.K."/>
            <person name="Caggese C."/>
            <person name="Calvi B.R."/>
            <person name="Bernardo de Carvalho A."/>
            <person name="Caspi A."/>
            <person name="Castrezana S."/>
            <person name="Celniker S.E."/>
            <person name="Chang J.L."/>
            <person name="Chapple C."/>
            <person name="Chatterji S."/>
            <person name="Chinwalla A."/>
            <person name="Civetta A."/>
            <person name="Clifton S.W."/>
            <person name="Comeron J.M."/>
            <person name="Costello J.C."/>
            <person name="Coyne J.A."/>
            <person name="Daub J."/>
            <person name="David R.G."/>
            <person name="Delcher A.L."/>
            <person name="Delehaunty K."/>
            <person name="Do C.B."/>
            <person name="Ebling H."/>
            <person name="Edwards K."/>
            <person name="Eickbush T."/>
            <person name="Evans J.D."/>
            <person name="Filipski A."/>
            <person name="Findeiss S."/>
            <person name="Freyhult E."/>
            <person name="Fulton L."/>
            <person name="Fulton R."/>
            <person name="Garcia A.C."/>
            <person name="Gardiner A."/>
            <person name="Garfield D.A."/>
            <person name="Garvin B.E."/>
            <person name="Gibson G."/>
            <person name="Gilbert D."/>
            <person name="Gnerre S."/>
            <person name="Godfrey J."/>
            <person name="Good R."/>
            <person name="Gotea V."/>
            <person name="Gravely B."/>
            <person name="Greenberg A.J."/>
            <person name="Griffiths-Jones S."/>
            <person name="Gross S."/>
            <person name="Guigo R."/>
            <person name="Gustafson E.A."/>
            <person name="Haerty W."/>
            <person name="Hahn M.W."/>
            <person name="Halligan D.L."/>
            <person name="Halpern A.L."/>
            <person name="Halter G.M."/>
            <person name="Han M.V."/>
            <person name="Heger A."/>
            <person name="Hillier L."/>
            <person name="Hinrichs A.S."/>
            <person name="Holmes I."/>
            <person name="Hoskins R.A."/>
            <person name="Hubisz M.J."/>
            <person name="Hultmark D."/>
            <person name="Huntley M.A."/>
            <person name="Jaffe D.B."/>
            <person name="Jagadeeshan S."/>
            <person name="Jeck W.R."/>
            <person name="Johnson J."/>
            <person name="Jones C.D."/>
            <person name="Jordan W.C."/>
            <person name="Karpen G.H."/>
            <person name="Kataoka E."/>
            <person name="Keightley P.D."/>
            <person name="Kheradpour P."/>
            <person name="Kirkness E.F."/>
            <person name="Koerich L.B."/>
            <person name="Kristiansen K."/>
            <person name="Kudrna D."/>
            <person name="Kulathinal R.J."/>
            <person name="Kumar S."/>
            <person name="Kwok R."/>
            <person name="Lander E."/>
            <person name="Langley C.H."/>
            <person name="Lapoint R."/>
            <person name="Lazzaro B.P."/>
            <person name="Lee S.J."/>
            <person name="Levesque L."/>
            <person name="Li R."/>
            <person name="Lin C.F."/>
            <person name="Lin M.F."/>
            <person name="Lindblad-Toh K."/>
            <person name="Llopart A."/>
            <person name="Long M."/>
            <person name="Low L."/>
            <person name="Lozovsky E."/>
            <person name="Lu J."/>
            <person name="Luo M."/>
            <person name="Machado C.A."/>
            <person name="Makalowski W."/>
            <person name="Marzo M."/>
            <person name="Matsuda M."/>
            <person name="Matzkin L."/>
            <person name="McAllister B."/>
            <person name="McBride C.S."/>
            <person name="McKernan B."/>
            <person name="McKernan K."/>
            <person name="Mendez-Lago M."/>
            <person name="Minx P."/>
            <person name="Mollenhauer M.U."/>
            <person name="Montooth K."/>
            <person name="Mount S.M."/>
            <person name="Mu X."/>
            <person name="Myers E."/>
            <person name="Negre B."/>
            <person name="Newfeld S."/>
            <person name="Nielsen R."/>
            <person name="Noor M.A."/>
            <person name="O'Grady P."/>
            <person name="Pachter L."/>
            <person name="Papaceit M."/>
            <person name="Parisi M.J."/>
            <person name="Parisi M."/>
            <person name="Parts L."/>
            <person name="Pedersen J.S."/>
            <person name="Pesole G."/>
            <person name="Phillippy A.M."/>
            <person name="Ponting C.P."/>
            <person name="Pop M."/>
            <person name="Porcelli D."/>
            <person name="Powell J.R."/>
            <person name="Prohaska S."/>
            <person name="Pruitt K."/>
            <person name="Puig M."/>
            <person name="Quesneville H."/>
            <person name="Ram K.R."/>
            <person name="Rand D."/>
            <person name="Rasmussen M.D."/>
            <person name="Reed L.K."/>
            <person name="Reenan R."/>
            <person name="Reily A."/>
            <person name="Remington K.A."/>
            <person name="Rieger T.T."/>
            <person name="Ritchie M.G."/>
            <person name="Robin C."/>
            <person name="Rogers Y.H."/>
            <person name="Rohde C."/>
            <person name="Rozas J."/>
            <person name="Rubenfield M.J."/>
            <person name="Ruiz A."/>
            <person name="Russo S."/>
            <person name="Salzberg S.L."/>
            <person name="Sanchez-Gracia A."/>
            <person name="Saranga D.J."/>
            <person name="Sato H."/>
            <person name="Schaeffer S.W."/>
            <person name="Schatz M.C."/>
            <person name="Schlenke T."/>
            <person name="Schwartz R."/>
            <person name="Segarra C."/>
            <person name="Singh R.S."/>
            <person name="Sirot L."/>
            <person name="Sirota M."/>
            <person name="Sisneros N.B."/>
            <person name="Smith C.D."/>
            <person name="Smith T.F."/>
            <person name="Spieth J."/>
            <person name="Stage D.E."/>
            <person name="Stark A."/>
            <person name="Stephan W."/>
            <person name="Strausberg R.L."/>
            <person name="Strempel S."/>
            <person name="Sturgill D."/>
            <person name="Sutton G."/>
            <person name="Sutton G.G."/>
            <person name="Tao W."/>
            <person name="Teichmann S."/>
            <person name="Tobari Y.N."/>
            <person name="Tomimura Y."/>
            <person name="Tsolas J.M."/>
            <person name="Valente V.L."/>
            <person name="Venter E."/>
            <person name="Venter J.C."/>
            <person name="Vicario S."/>
            <person name="Vieira F.G."/>
            <person name="Vilella A.J."/>
            <person name="Villasante A."/>
            <person name="Walenz B."/>
            <person name="Wang J."/>
            <person name="Wasserman M."/>
            <person name="Watts T."/>
            <person name="Wilson D."/>
            <person name="Wilson R.K."/>
            <person name="Wing R.A."/>
            <person name="Wolfner M.F."/>
            <person name="Wong A."/>
            <person name="Wong G.K."/>
            <person name="Wu C.I."/>
            <person name="Wu G."/>
            <person name="Yamamoto D."/>
            <person name="Yang H.P."/>
            <person name="Yang S.P."/>
            <person name="Yorke J.A."/>
            <person name="Yoshida K."/>
            <person name="Zdobnov E."/>
            <person name="Zhang P."/>
            <person name="Zhang Y."/>
            <person name="Zimin A.V."/>
            <person name="Baldwin J."/>
            <person name="Abdouelleil A."/>
            <person name="Abdulkadir J."/>
            <person name="Abebe A."/>
            <person name="Abera B."/>
            <person name="Abreu J."/>
            <person name="Acer S.C."/>
            <person name="Aftuck L."/>
            <person name="Alexander A."/>
            <person name="An P."/>
            <person name="Anderson E."/>
            <person name="Anderson S."/>
            <person name="Arachi H."/>
            <person name="Azer M."/>
            <person name="Bachantsang P."/>
            <person name="Barry A."/>
            <person name="Bayul T."/>
            <person name="Berlin A."/>
            <person name="Bessette D."/>
            <person name="Bloom T."/>
            <person name="Blye J."/>
            <person name="Boguslavskiy L."/>
            <person name="Bonnet C."/>
            <person name="Boukhgalter B."/>
            <person name="Bourzgui I."/>
            <person name="Brown A."/>
            <person name="Cahill P."/>
            <person name="Channer S."/>
            <person name="Cheshatsang Y."/>
            <person name="Chuda L."/>
            <person name="Citroen M."/>
            <person name="Collymore A."/>
            <person name="Cooke P."/>
            <person name="Costello M."/>
            <person name="D'Aco K."/>
            <person name="Daza R."/>
            <person name="De Haan G."/>
            <person name="DeGray S."/>
            <person name="DeMaso C."/>
            <person name="Dhargay N."/>
            <person name="Dooley K."/>
            <person name="Dooley E."/>
            <person name="Doricent M."/>
            <person name="Dorje P."/>
            <person name="Dorjee K."/>
            <person name="Dupes A."/>
            <person name="Elong R."/>
            <person name="Falk J."/>
            <person name="Farina A."/>
            <person name="Faro S."/>
            <person name="Ferguson D."/>
            <person name="Fisher S."/>
            <person name="Foley C.D."/>
            <person name="Franke A."/>
            <person name="Friedrich D."/>
            <person name="Gadbois L."/>
            <person name="Gearin G."/>
            <person name="Gearin C.R."/>
            <person name="Giannoukos G."/>
            <person name="Goode T."/>
            <person name="Graham J."/>
            <person name="Grandbois E."/>
            <person name="Grewal S."/>
            <person name="Gyaltsen K."/>
            <person name="Hafez N."/>
            <person name="Hagos B."/>
            <person name="Hall J."/>
            <person name="Henson C."/>
            <person name="Hollinger A."/>
            <person name="Honan T."/>
            <person name="Huard M.D."/>
            <person name="Hughes L."/>
            <person name="Hurhula B."/>
            <person name="Husby M.E."/>
            <person name="Kamat A."/>
            <person name="Kanga B."/>
            <person name="Kashin S."/>
            <person name="Khazanovich D."/>
            <person name="Kisner P."/>
            <person name="Lance K."/>
            <person name="Lara M."/>
            <person name="Lee W."/>
            <person name="Lennon N."/>
            <person name="Letendre F."/>
            <person name="LeVine R."/>
            <person name="Lipovsky A."/>
            <person name="Liu X."/>
            <person name="Liu J."/>
            <person name="Liu S."/>
            <person name="Lokyitsang T."/>
            <person name="Lokyitsang Y."/>
            <person name="Lubonja R."/>
            <person name="Lui A."/>
            <person name="MacDonald P."/>
            <person name="Magnisalis V."/>
            <person name="Maru K."/>
            <person name="Matthews C."/>
            <person name="McCusker W."/>
            <person name="McDonough S."/>
            <person name="Mehta T."/>
            <person name="Meldrim J."/>
            <person name="Meneus L."/>
            <person name="Mihai O."/>
            <person name="Mihalev A."/>
            <person name="Mihova T."/>
            <person name="Mittelman R."/>
            <person name="Mlenga V."/>
            <person name="Montmayeur A."/>
            <person name="Mulrain L."/>
            <person name="Navidi A."/>
            <person name="Naylor J."/>
            <person name="Negash T."/>
            <person name="Nguyen T."/>
            <person name="Nguyen N."/>
            <person name="Nicol R."/>
            <person name="Norbu C."/>
            <person name="Norbu N."/>
            <person name="Novod N."/>
            <person name="O'Neill B."/>
            <person name="Osman S."/>
            <person name="Markiewicz E."/>
            <person name="Oyono O.L."/>
            <person name="Patti C."/>
            <person name="Phunkhang P."/>
            <person name="Pierre F."/>
            <person name="Priest M."/>
            <person name="Raghuraman S."/>
            <person name="Rege F."/>
            <person name="Reyes R."/>
            <person name="Rise C."/>
            <person name="Rogov P."/>
            <person name="Ross K."/>
            <person name="Ryan E."/>
            <person name="Settipalli S."/>
            <person name="Shea T."/>
            <person name="Sherpa N."/>
            <person name="Shi L."/>
            <person name="Shih D."/>
            <person name="Sparrow T."/>
            <person name="Spaulding J."/>
            <person name="Stalker J."/>
            <person name="Stange-Thomann N."/>
            <person name="Stavropoulos S."/>
            <person name="Stone C."/>
            <person name="Strader C."/>
            <person name="Tesfaye S."/>
            <person name="Thomson T."/>
            <person name="Thoulutsang Y."/>
            <person name="Thoulutsang D."/>
            <person name="Topham K."/>
            <person name="Topping I."/>
            <person name="Tsamla T."/>
            <person name="Vassiliev H."/>
            <person name="Vo A."/>
            <person name="Wangchuk T."/>
            <person name="Wangdi T."/>
            <person name="Weiand M."/>
            <person name="Wilkinson J."/>
            <person name="Wilson A."/>
            <person name="Yadav S."/>
            <person name="Young G."/>
            <person name="Yu Q."/>
            <person name="Zembek L."/>
            <person name="Zhong D."/>
            <person name="Zimmer A."/>
            <person name="Zwirko Z."/>
            <person name="Jaffe D.B."/>
            <person name="Alvarez P."/>
            <person name="Brockman W."/>
            <person name="Butler J."/>
            <person name="Chin C."/>
            <person name="Gnerre S."/>
            <person name="Grabherr M."/>
            <person name="Kleber M."/>
            <person name="Mauceli E."/>
            <person name="MacCallum I."/>
        </authorList>
    </citation>
    <scope>NUCLEOTIDE SEQUENCE [LARGE SCALE GENOMIC DNA]</scope>
    <source>
        <strain evidence="1 2">TSC#14021-0224.01</strain>
    </source>
</reference>
<dbReference type="InterPro" id="IPR032675">
    <property type="entry name" value="LRR_dom_sf"/>
</dbReference>
<evidence type="ECO:0000313" key="2">
    <source>
        <dbReference type="Proteomes" id="UP000008711"/>
    </source>
</evidence>
<keyword evidence="2" id="KW-1185">Reference proteome</keyword>
<reference evidence="1 2" key="2">
    <citation type="journal article" date="2008" name="Bioinformatics">
        <title>Assembly reconciliation.</title>
        <authorList>
            <person name="Zimin A.V."/>
            <person name="Smith D.R."/>
            <person name="Sutton G."/>
            <person name="Yorke J.A."/>
        </authorList>
    </citation>
    <scope>NUCLEOTIDE SEQUENCE [LARGE SCALE GENOMIC DNA]</scope>
    <source>
        <strain evidence="1 2">TSC#14021-0224.01</strain>
    </source>
</reference>
<dbReference type="Gene3D" id="3.80.10.10">
    <property type="entry name" value="Ribonuclease Inhibitor"/>
    <property type="match status" value="1"/>
</dbReference>
<gene>
    <name evidence="1" type="primary">Dere\GG23604</name>
    <name evidence="1" type="synonym">dere_GLEANR_8410</name>
    <name evidence="1" type="synonym">GG23604</name>
    <name evidence="1" type="ORF">Dere_GG23604</name>
</gene>
<dbReference type="OMA" id="DEGCCAI"/>
<dbReference type="OrthoDB" id="7850481at2759"/>
<dbReference type="EMBL" id="CH954177">
    <property type="protein sequence ID" value="EDV59105.1"/>
    <property type="molecule type" value="Genomic_DNA"/>
</dbReference>
<dbReference type="AlphaFoldDB" id="B3N5U6"/>
<evidence type="ECO:0008006" key="3">
    <source>
        <dbReference type="Google" id="ProtNLM"/>
    </source>
</evidence>
<proteinExistence type="predicted"/>